<sequence>MKKLLRWRGLCGKEMWSSVQQTWMNQVLQTTTQRAGERILPQQNLCYKFMGNLGANTSITVYVRGTLEGFLPRSPISQALVRGGSGLQIQRSYLKQESTLLLVERHSFERCPEDSLECPNLLQQCWANESGVLDTSIPCVSGAGPCWRHCVAPASLASCYLDLIHPVLCEDKMCIEPTACLERCLIRFQKPLSVATKRAFVVGIRTLSLNLTLQRWGTEDPLDALKLLASPLECAEMVQASLTLLGLAPKLRGHSCTDQMLSLMRE</sequence>
<dbReference type="GeneID" id="106004174"/>
<gene>
    <name evidence="2" type="primary">LOC106004174</name>
</gene>
<reference evidence="2" key="1">
    <citation type="submission" date="2025-08" db="UniProtKB">
        <authorList>
            <consortium name="RefSeq"/>
        </authorList>
    </citation>
    <scope>IDENTIFICATION</scope>
    <source>
        <tissue evidence="2">Brain</tissue>
    </source>
</reference>
<dbReference type="AlphaFoldDB" id="A0A8U0V8T4"/>
<protein>
    <submittedName>
        <fullName evidence="2">Uncharacterized protein LOC106004174</fullName>
    </submittedName>
</protein>
<accession>A0A8U0V8T4</accession>
<dbReference type="Proteomes" id="UP000000715">
    <property type="component" value="Unplaced"/>
</dbReference>
<dbReference type="RefSeq" id="XP_044942084.1">
    <property type="nucleotide sequence ID" value="XM_045086149.1"/>
</dbReference>
<keyword evidence="1" id="KW-1185">Reference proteome</keyword>
<name>A0A8U0V8T4_MUSPF</name>
<evidence type="ECO:0000313" key="2">
    <source>
        <dbReference type="RefSeq" id="XP_044942084.1"/>
    </source>
</evidence>
<organism evidence="1 2">
    <name type="scientific">Mustela putorius furo</name>
    <name type="common">European domestic ferret</name>
    <name type="synonym">Mustela furo</name>
    <dbReference type="NCBI Taxonomy" id="9669"/>
    <lineage>
        <taxon>Eukaryota</taxon>
        <taxon>Metazoa</taxon>
        <taxon>Chordata</taxon>
        <taxon>Craniata</taxon>
        <taxon>Vertebrata</taxon>
        <taxon>Euteleostomi</taxon>
        <taxon>Mammalia</taxon>
        <taxon>Eutheria</taxon>
        <taxon>Laurasiatheria</taxon>
        <taxon>Carnivora</taxon>
        <taxon>Caniformia</taxon>
        <taxon>Musteloidea</taxon>
        <taxon>Mustelidae</taxon>
        <taxon>Mustelinae</taxon>
        <taxon>Mustela</taxon>
    </lineage>
</organism>
<evidence type="ECO:0000313" key="1">
    <source>
        <dbReference type="Proteomes" id="UP000000715"/>
    </source>
</evidence>
<proteinExistence type="predicted"/>